<sequence>MLEESTSAVQSVLPSLNRSVMKFFSQQSTGLASSAPSKGKHLQTNTTSGKQIYSECIGHQNLKDDAPDITPDNVFSIASCTKLITSICALQCIERGLTTLDEPVSKYLPELDQLDIIGGTASALTFSKPSKKVTLRQLLTHSSGLGYDALHPLIIAWRESRGEKINELLNKLPIPEGANNPLVYEPGQGWEYGVSLDWAGLLIARLNKTTLEEYMKENIFKPLGMTSTSFYLESNPDMKKRWVSVCNRTPDGRLAELPGTIYPTPPVVEFGGHGLYSTPADFIKVLADIISDSPKLLKLETIENLMYKPQFPGNSASLKGLEDGRAIVSGMTAKLSASAINHGLGGLLCMNDDNMKNTLTWGGLANWVWFTNRERGFAALYSSHMLPPAEPDSSKLEGAFIDEMFNRFG</sequence>
<evidence type="ECO:0000256" key="1">
    <source>
        <dbReference type="ARBA" id="ARBA00009009"/>
    </source>
</evidence>
<dbReference type="EMBL" id="ML978124">
    <property type="protein sequence ID" value="KAF2101039.1"/>
    <property type="molecule type" value="Genomic_DNA"/>
</dbReference>
<dbReference type="InterPro" id="IPR001466">
    <property type="entry name" value="Beta-lactam-related"/>
</dbReference>
<keyword evidence="2" id="KW-0378">Hydrolase</keyword>
<comment type="caution">
    <text evidence="4">The sequence shown here is derived from an EMBL/GenBank/DDBJ whole genome shotgun (WGS) entry which is preliminary data.</text>
</comment>
<dbReference type="AlphaFoldDB" id="A0A9P4IHB6"/>
<organism evidence="4 5">
    <name type="scientific">Rhizodiscina lignyota</name>
    <dbReference type="NCBI Taxonomy" id="1504668"/>
    <lineage>
        <taxon>Eukaryota</taxon>
        <taxon>Fungi</taxon>
        <taxon>Dikarya</taxon>
        <taxon>Ascomycota</taxon>
        <taxon>Pezizomycotina</taxon>
        <taxon>Dothideomycetes</taxon>
        <taxon>Pleosporomycetidae</taxon>
        <taxon>Aulographales</taxon>
        <taxon>Rhizodiscinaceae</taxon>
        <taxon>Rhizodiscina</taxon>
    </lineage>
</organism>
<feature type="domain" description="Beta-lactamase-related" evidence="3">
    <location>
        <begin position="46"/>
        <end position="392"/>
    </location>
</feature>
<dbReference type="OrthoDB" id="428260at2759"/>
<name>A0A9P4IHB6_9PEZI</name>
<dbReference type="SUPFAM" id="SSF56601">
    <property type="entry name" value="beta-lactamase/transpeptidase-like"/>
    <property type="match status" value="1"/>
</dbReference>
<gene>
    <name evidence="4" type="ORF">NA57DRAFT_55105</name>
</gene>
<dbReference type="InterPro" id="IPR012338">
    <property type="entry name" value="Beta-lactam/transpept-like"/>
</dbReference>
<evidence type="ECO:0000256" key="2">
    <source>
        <dbReference type="ARBA" id="ARBA00022801"/>
    </source>
</evidence>
<reference evidence="4" key="1">
    <citation type="journal article" date="2020" name="Stud. Mycol.">
        <title>101 Dothideomycetes genomes: a test case for predicting lifestyles and emergence of pathogens.</title>
        <authorList>
            <person name="Haridas S."/>
            <person name="Albert R."/>
            <person name="Binder M."/>
            <person name="Bloem J."/>
            <person name="Labutti K."/>
            <person name="Salamov A."/>
            <person name="Andreopoulos B."/>
            <person name="Baker S."/>
            <person name="Barry K."/>
            <person name="Bills G."/>
            <person name="Bluhm B."/>
            <person name="Cannon C."/>
            <person name="Castanera R."/>
            <person name="Culley D."/>
            <person name="Daum C."/>
            <person name="Ezra D."/>
            <person name="Gonzalez J."/>
            <person name="Henrissat B."/>
            <person name="Kuo A."/>
            <person name="Liang C."/>
            <person name="Lipzen A."/>
            <person name="Lutzoni F."/>
            <person name="Magnuson J."/>
            <person name="Mondo S."/>
            <person name="Nolan M."/>
            <person name="Ohm R."/>
            <person name="Pangilinan J."/>
            <person name="Park H.-J."/>
            <person name="Ramirez L."/>
            <person name="Alfaro M."/>
            <person name="Sun H."/>
            <person name="Tritt A."/>
            <person name="Yoshinaga Y."/>
            <person name="Zwiers L.-H."/>
            <person name="Turgeon B."/>
            <person name="Goodwin S."/>
            <person name="Spatafora J."/>
            <person name="Crous P."/>
            <person name="Grigoriev I."/>
        </authorList>
    </citation>
    <scope>NUCLEOTIDE SEQUENCE</scope>
    <source>
        <strain evidence="4">CBS 133067</strain>
    </source>
</reference>
<dbReference type="PANTHER" id="PTHR43283">
    <property type="entry name" value="BETA-LACTAMASE-RELATED"/>
    <property type="match status" value="1"/>
</dbReference>
<dbReference type="PANTHER" id="PTHR43283:SF17">
    <property type="entry name" value="(LOVD), PUTATIVE (AFU_ORTHOLOGUE AFUA_5G00920)-RELATED"/>
    <property type="match status" value="1"/>
</dbReference>
<keyword evidence="5" id="KW-1185">Reference proteome</keyword>
<protein>
    <submittedName>
        <fullName evidence="4">Beta-lactamase/transpeptidase-like protein</fullName>
    </submittedName>
</protein>
<proteinExistence type="inferred from homology"/>
<dbReference type="Gene3D" id="3.40.710.10">
    <property type="entry name" value="DD-peptidase/beta-lactamase superfamily"/>
    <property type="match status" value="1"/>
</dbReference>
<dbReference type="Proteomes" id="UP000799772">
    <property type="component" value="Unassembled WGS sequence"/>
</dbReference>
<evidence type="ECO:0000313" key="4">
    <source>
        <dbReference type="EMBL" id="KAF2101039.1"/>
    </source>
</evidence>
<comment type="similarity">
    <text evidence="1">Belongs to the class-A beta-lactamase family.</text>
</comment>
<evidence type="ECO:0000313" key="5">
    <source>
        <dbReference type="Proteomes" id="UP000799772"/>
    </source>
</evidence>
<dbReference type="Pfam" id="PF00144">
    <property type="entry name" value="Beta-lactamase"/>
    <property type="match status" value="1"/>
</dbReference>
<dbReference type="InterPro" id="IPR050789">
    <property type="entry name" value="Diverse_Enzym_Activities"/>
</dbReference>
<accession>A0A9P4IHB6</accession>
<evidence type="ECO:0000259" key="3">
    <source>
        <dbReference type="Pfam" id="PF00144"/>
    </source>
</evidence>
<dbReference type="GO" id="GO:0016787">
    <property type="term" value="F:hydrolase activity"/>
    <property type="evidence" value="ECO:0007669"/>
    <property type="project" value="UniProtKB-KW"/>
</dbReference>